<evidence type="ECO:0000313" key="4">
    <source>
        <dbReference type="EMBL" id="PSS18273.1"/>
    </source>
</evidence>
<keyword evidence="2" id="KW-0812">Transmembrane</keyword>
<gene>
    <name evidence="4" type="ORF">M430DRAFT_58511</name>
</gene>
<feature type="transmembrane region" description="Helical" evidence="2">
    <location>
        <begin position="166"/>
        <end position="187"/>
    </location>
</feature>
<keyword evidence="2" id="KW-0472">Membrane</keyword>
<dbReference type="PANTHER" id="PTHR46594">
    <property type="entry name" value="P-TYPE CATION-TRANSPORTING ATPASE"/>
    <property type="match status" value="1"/>
</dbReference>
<dbReference type="Pfam" id="PF00403">
    <property type="entry name" value="HMA"/>
    <property type="match status" value="1"/>
</dbReference>
<reference evidence="4 5" key="1">
    <citation type="journal article" date="2018" name="New Phytol.">
        <title>Comparative genomics and transcriptomics depict ericoid mycorrhizal fungi as versatile saprotrophs and plant mutualists.</title>
        <authorList>
            <person name="Martino E."/>
            <person name="Morin E."/>
            <person name="Grelet G.A."/>
            <person name="Kuo A."/>
            <person name="Kohler A."/>
            <person name="Daghino S."/>
            <person name="Barry K.W."/>
            <person name="Cichocki N."/>
            <person name="Clum A."/>
            <person name="Dockter R.B."/>
            <person name="Hainaut M."/>
            <person name="Kuo R.C."/>
            <person name="LaButti K."/>
            <person name="Lindahl B.D."/>
            <person name="Lindquist E.A."/>
            <person name="Lipzen A."/>
            <person name="Khouja H.R."/>
            <person name="Magnuson J."/>
            <person name="Murat C."/>
            <person name="Ohm R.A."/>
            <person name="Singer S.W."/>
            <person name="Spatafora J.W."/>
            <person name="Wang M."/>
            <person name="Veneault-Fourrey C."/>
            <person name="Henrissat B."/>
            <person name="Grigoriev I.V."/>
            <person name="Martin F.M."/>
            <person name="Perotto S."/>
        </authorList>
    </citation>
    <scope>NUCLEOTIDE SEQUENCE [LARGE SCALE GENOMIC DNA]</scope>
    <source>
        <strain evidence="4 5">ATCC 22711</strain>
    </source>
</reference>
<proteinExistence type="predicted"/>
<dbReference type="GO" id="GO:0046872">
    <property type="term" value="F:metal ion binding"/>
    <property type="evidence" value="ECO:0007669"/>
    <property type="project" value="UniProtKB-KW"/>
</dbReference>
<dbReference type="GeneID" id="36576812"/>
<sequence>MGLMFRTFRRAEGFEVEHLVLSVHGMTCTGCEKKLYRSLDSLPAISNIKTSLVLAQAEFDLTGSTAVDSVNIIKTIEKMTGFTCTKITQSGEELDMIVGGNVQDFAHEEDLPLGVADLTVLSKNTIRVIYHPKIVGARDLLLSPFFWLAKLAPVVARPLVALGRAYVYMTFFMTLLSTLLTILVLILA</sequence>
<feature type="domain" description="HMA" evidence="3">
    <location>
        <begin position="17"/>
        <end position="85"/>
    </location>
</feature>
<keyword evidence="2" id="KW-1133">Transmembrane helix</keyword>
<evidence type="ECO:0000256" key="2">
    <source>
        <dbReference type="SAM" id="Phobius"/>
    </source>
</evidence>
<evidence type="ECO:0000313" key="5">
    <source>
        <dbReference type="Proteomes" id="UP000241818"/>
    </source>
</evidence>
<evidence type="ECO:0000259" key="3">
    <source>
        <dbReference type="PROSITE" id="PS50846"/>
    </source>
</evidence>
<dbReference type="PANTHER" id="PTHR46594:SF4">
    <property type="entry name" value="P-TYPE CATION-TRANSPORTING ATPASE"/>
    <property type="match status" value="1"/>
</dbReference>
<dbReference type="InParanoid" id="A0A2T3B138"/>
<dbReference type="SUPFAM" id="SSF55008">
    <property type="entry name" value="HMA, heavy metal-associated domain"/>
    <property type="match status" value="1"/>
</dbReference>
<dbReference type="Gene3D" id="3.30.70.100">
    <property type="match status" value="1"/>
</dbReference>
<dbReference type="AlphaFoldDB" id="A0A2T3B138"/>
<organism evidence="4 5">
    <name type="scientific">Amorphotheca resinae ATCC 22711</name>
    <dbReference type="NCBI Taxonomy" id="857342"/>
    <lineage>
        <taxon>Eukaryota</taxon>
        <taxon>Fungi</taxon>
        <taxon>Dikarya</taxon>
        <taxon>Ascomycota</taxon>
        <taxon>Pezizomycotina</taxon>
        <taxon>Leotiomycetes</taxon>
        <taxon>Helotiales</taxon>
        <taxon>Amorphothecaceae</taxon>
        <taxon>Amorphotheca</taxon>
    </lineage>
</organism>
<accession>A0A2T3B138</accession>
<dbReference type="STRING" id="857342.A0A2T3B138"/>
<dbReference type="Proteomes" id="UP000241818">
    <property type="component" value="Unassembled WGS sequence"/>
</dbReference>
<dbReference type="PROSITE" id="PS50846">
    <property type="entry name" value="HMA_2"/>
    <property type="match status" value="1"/>
</dbReference>
<keyword evidence="5" id="KW-1185">Reference proteome</keyword>
<dbReference type="InterPro" id="IPR056236">
    <property type="entry name" value="HMA_PCA1"/>
</dbReference>
<dbReference type="RefSeq" id="XP_024720625.1">
    <property type="nucleotide sequence ID" value="XM_024868731.1"/>
</dbReference>
<name>A0A2T3B138_AMORE</name>
<dbReference type="CDD" id="cd00371">
    <property type="entry name" value="HMA"/>
    <property type="match status" value="1"/>
</dbReference>
<dbReference type="InterPro" id="IPR006121">
    <property type="entry name" value="HMA_dom"/>
</dbReference>
<dbReference type="OrthoDB" id="432719at2759"/>
<dbReference type="EMBL" id="KZ679011">
    <property type="protein sequence ID" value="PSS18273.1"/>
    <property type="molecule type" value="Genomic_DNA"/>
</dbReference>
<dbReference type="InterPro" id="IPR036163">
    <property type="entry name" value="HMA_dom_sf"/>
</dbReference>
<protein>
    <recommendedName>
        <fullName evidence="3">HMA domain-containing protein</fullName>
    </recommendedName>
</protein>
<keyword evidence="1" id="KW-0479">Metal-binding</keyword>
<dbReference type="Pfam" id="PF24534">
    <property type="entry name" value="HMA_PCA1"/>
    <property type="match status" value="1"/>
</dbReference>
<evidence type="ECO:0000256" key="1">
    <source>
        <dbReference type="ARBA" id="ARBA00022723"/>
    </source>
</evidence>